<dbReference type="OrthoDB" id="558243at2759"/>
<evidence type="ECO:0000313" key="3">
    <source>
        <dbReference type="Proteomes" id="UP000236333"/>
    </source>
</evidence>
<gene>
    <name evidence="2" type="ORF">TSOC_014399</name>
</gene>
<organism evidence="2 3">
    <name type="scientific">Tetrabaena socialis</name>
    <dbReference type="NCBI Taxonomy" id="47790"/>
    <lineage>
        <taxon>Eukaryota</taxon>
        <taxon>Viridiplantae</taxon>
        <taxon>Chlorophyta</taxon>
        <taxon>core chlorophytes</taxon>
        <taxon>Chlorophyceae</taxon>
        <taxon>CS clade</taxon>
        <taxon>Chlamydomonadales</taxon>
        <taxon>Tetrabaenaceae</taxon>
        <taxon>Tetrabaena</taxon>
    </lineage>
</organism>
<sequence>MEVHYGDARNTDVDFSALDGDGTVDEVIAALRASGAVAIAAGGSGVSPLNDYAPAHVNHCHLDVFPFGLDGSIPLGMSFEFWASALVRRAPRVQFGGNATFLAHLFDVYMKHAGNSSVNVAVKISPGVLRGADSLDEKVIREVALVLCAKNNDRTRRDLLEKVGQPAFDLARSLRRVAVPIELTDPFYNRWLSRTVAAEHMAIIISRARTVLRVFVLRNAATAGWRGNDTLPTVLRGHSIAFPNPDLGELRRRIPYAPEELCEFSQVLLLDAVTDRADLERKIRSAKCLQIRGAVVAAWLEHAEHTQPGIHVDAALVQAYRRMGMVPTVPDALIAHAVAAHDARMAATLNAAFESDRTGNAAVRQQQAGFEAAAQDAPQAAAANVASGADAHTAGLPEMCLRGEVRLS</sequence>
<dbReference type="AlphaFoldDB" id="A0A2J7ZHR9"/>
<accession>A0A2J7ZHR9</accession>
<evidence type="ECO:0000313" key="2">
    <source>
        <dbReference type="EMBL" id="PNG99811.1"/>
    </source>
</evidence>
<reference evidence="2 3" key="1">
    <citation type="journal article" date="2017" name="Mol. Biol. Evol.">
        <title>The 4-celled Tetrabaena socialis nuclear genome reveals the essential components for genetic control of cell number at the origin of multicellularity in the volvocine lineage.</title>
        <authorList>
            <person name="Featherston J."/>
            <person name="Arakaki Y."/>
            <person name="Hanschen E.R."/>
            <person name="Ferris P.J."/>
            <person name="Michod R.E."/>
            <person name="Olson B.J.S.C."/>
            <person name="Nozaki H."/>
            <person name="Durand P.M."/>
        </authorList>
    </citation>
    <scope>NUCLEOTIDE SEQUENCE [LARGE SCALE GENOMIC DNA]</scope>
    <source>
        <strain evidence="2 3">NIES-571</strain>
    </source>
</reference>
<keyword evidence="3" id="KW-1185">Reference proteome</keyword>
<dbReference type="Pfam" id="PF20209">
    <property type="entry name" value="DUF6570"/>
    <property type="match status" value="1"/>
</dbReference>
<proteinExistence type="predicted"/>
<name>A0A2J7ZHR9_9CHLO</name>
<dbReference type="InterPro" id="IPR046700">
    <property type="entry name" value="DUF6570"/>
</dbReference>
<evidence type="ECO:0000259" key="1">
    <source>
        <dbReference type="Pfam" id="PF20209"/>
    </source>
</evidence>
<dbReference type="EMBL" id="PGGS01002108">
    <property type="protein sequence ID" value="PNG99811.1"/>
    <property type="molecule type" value="Genomic_DNA"/>
</dbReference>
<feature type="domain" description="DUF6570" evidence="1">
    <location>
        <begin position="203"/>
        <end position="309"/>
    </location>
</feature>
<comment type="caution">
    <text evidence="2">The sequence shown here is derived from an EMBL/GenBank/DDBJ whole genome shotgun (WGS) entry which is preliminary data.</text>
</comment>
<protein>
    <recommendedName>
        <fullName evidence="1">DUF6570 domain-containing protein</fullName>
    </recommendedName>
</protein>
<dbReference type="Proteomes" id="UP000236333">
    <property type="component" value="Unassembled WGS sequence"/>
</dbReference>